<comment type="caution">
    <text evidence="1">The sequence shown here is derived from an EMBL/GenBank/DDBJ whole genome shotgun (WGS) entry which is preliminary data.</text>
</comment>
<accession>A0A084XXF4</accession>
<dbReference type="InterPro" id="IPR018511">
    <property type="entry name" value="Hemolysin-typ_Ca-bd_CS"/>
</dbReference>
<proteinExistence type="predicted"/>
<dbReference type="STRING" id="1457154.CAPSK01_003511"/>
<dbReference type="PROSITE" id="PS00330">
    <property type="entry name" value="HEMOLYSIN_CALCIUM"/>
    <property type="match status" value="1"/>
</dbReference>
<dbReference type="EMBL" id="JDSS02000032">
    <property type="protein sequence ID" value="KFB67148.1"/>
    <property type="molecule type" value="Genomic_DNA"/>
</dbReference>
<dbReference type="RefSeq" id="WP_273703795.1">
    <property type="nucleotide sequence ID" value="NZ_JDSS02000032.1"/>
</dbReference>
<dbReference type="PRINTS" id="PR00313">
    <property type="entry name" value="CABNDNGRPT"/>
</dbReference>
<dbReference type="InterPro" id="IPR011049">
    <property type="entry name" value="Serralysin-like_metalloprot_C"/>
</dbReference>
<dbReference type="Gene3D" id="2.150.10.10">
    <property type="entry name" value="Serralysin-like metalloprotease, C-terminal"/>
    <property type="match status" value="3"/>
</dbReference>
<name>A0A084XXF4_9PROT</name>
<sequence>MSVSVAYSQNPASTVIARLPLLDGRTFVLTPETAAGADVMRLTGDQDVRIDFTNPANQIKGLDLNGNGVIANDGVENAITGKAANFEIVDAYARNPLNEFDKTHNFLGDIRYDGTGYGGDGVNTDGNIVLGGLGADAIFGGIGNDFLAGGGVAPTRPGGGADYLSGGRNTDFFFGELSALDPTDGNGTTYDGGTTTDDSAAGLAVAFSGVNSQNNDWLLIEASDDNEPTTIVLQGSGSGVVGAVGSVVVSSGTVGATLRDIESVDASGNLYGHLNDVEVKLGGRAVDLRSTAPTTGTENYGIGSSAQLNITGSDAANVIVGGYDNDVIDGGAGNDILFGGNLKYLMTNRNNPNLLDASGGLNLNVANGVVTDGRDDLSGGSGNDSIVFEMNSGTIAGGSDTGTTSADKRKVTGDTAYLTDFSMGRLQGATTAGESTAQQDALNQVTTDKVVRFDLGNDGAANFKNYGGSNATSQDATNYTAPQVVVGVAGTVTGIESVIATGLGRIDYKAAGSNSPELTFNNQQNYLAINANLDLRGSGVDNTLYASTGNDSIEGRGGDDNLSGGAGDDKFIFAFGDGVDAVHRQKDANGDNLWDDTNATTGVGSFVQDFRAPQAGDISSSRLTVDFGSTDLTSVDVQVALFNLKIGGVAFTVPDTAALAAAKSATALAAVVNSAYHTQDAQVSVVAVGNTLVVTDKSGRDISDTVAEGYGVGVILGSGAASTTPTFTPGGTPINVVENDIIVIKTYDNRAINLGANELSTEISNAAALVTRLDSSGSQLAQAQNMLIKLTDVSEGDKVTVTINGKEYSYTALSGENSEAVSAKLVAVINNELDLNSGSGRVVATNNTEVAEFDEADTTAGVQDVLGNIAVFSVTQAIVGGSQTYMNTSVTVTNALTGSAAGNAAIHNQSNTHIDLLGFDGRNGNLNGSDVLFLGRSATSVSRLQTAKDTGETLAGTNATLDADTPNTWINGDDLLIGGNGNDIINAGTGDDRILVSRGTDSVSGGGNTTNADLSIFKYNDVLQAEESTFATGTRFKTTLDGTLGETGQGKGVLLAQDGVGATIGTTTFDGIETVRMLENSRASSLDVETLSNNVAIAVGANVITGTEGLTVNLTRVTPSVSYTIDGNNSGSITIVPGGFDKATGDYSGYVVTQVYGEENVTTGNANDTVNIDASQIGANNTISLGNQQDNTTTFAEGEDLVAYTHTVAAGTALALPKDAPNLTVKVESAANTDEISMTGGVLGSTVTKDTLISAERIDVSAAANHTKLPLDVVDVSDVLDVSAIAGATIGFGTAQTVYKSMGGGNAVTSVASLEANTLETGGVSKSGNGFGNETLEITGITQLEIVTGSASDDRVIVGDAGAGTAFNAQLVDTKVALNRVSVAGSAEGLNVQNAGLIKFNLGDGTNDTVDYFNAADDIAVSVDTSGAGKHYVLVDATAGGGFGFTDDVADRVDFVTGVERFFATDTSLSAIDLSAATMDTTIQFSKESLAALNEYAEPNGNNTVVTTDLVRGIEVRDSTAGTVFARFMERTGSNAAGDAYWTQVQGSDFAETVVMTDNETAAPQTMNLMAGANLVDYSARSASVTLAVQGAVAGTPVTQAVTVDGDTINVTASSYASGVKTLTVKGSSQNSDVVSVAALTTDIDSYNLVDLAAGVAVEDVLSADRPTNIQGTAIYFAGFENIAGSASVDRLYGNGSINAIAGNGGNDWIVGRGGYTSGVAPTVVGGGDILTGGGGNDRFVFENESDSATVIAVAGGFNDSQDNIVDFTAGDLLVFNTSDAGAVKLAAAASVFTDGGAAANSQMQIDQNGNGALNTTAAEILADHDYTFYDTTGNADETAILMRVAQSSGQDIQYLNKSVNAVDAQFEVVYTSAAQSNNLALPDEFHGFNLDRDGVAMVGADKIDLRSFNFGAIRASEDDVVNAAGVVVAGGDGIADSIQAILYSEPATVNSITNVANFFREGALTTGVERVINIQRESGTTNFRVFVDVNRDGNYTQTDDLVFDIRDPQNNSGTPMILSDATSATTFFNDANADGVPDAAGSANIFIFNDAQYKLWEGPPVPTYTLTSSVPNVNEGATVRFNLATTNVADGTVLNYVLGGTGITVADTSVALAGTVTVNGGVAILDVTPTADLATEGAETLTMSITGTTATSSVVINDTSINPTPPTYTLTSSAPNVNEGATVRFNLATTNVADGTVLNYVLSGTGITVADTTVALAGTVTVNGGAAILDVTPTADLTTEGAETLTMSITGTTATSSVSINDTSLTPSLFVNVDLGTGSVTAAAGVAEAFVYDFSIVAGRATKAGDGEVTITGFDVTQDKLVFNDVGTGTVLTEAQFMALAGVSIAENPFALPPPGNTTIYFDPLAGVLGGVTLAGIADAALATIVVETLA</sequence>
<dbReference type="SUPFAM" id="SSF51120">
    <property type="entry name" value="beta-Roll"/>
    <property type="match status" value="2"/>
</dbReference>
<dbReference type="InterPro" id="IPR001343">
    <property type="entry name" value="Hemolysn_Ca-bd"/>
</dbReference>
<dbReference type="GO" id="GO:0005509">
    <property type="term" value="F:calcium ion binding"/>
    <property type="evidence" value="ECO:0007669"/>
    <property type="project" value="InterPro"/>
</dbReference>
<reference evidence="1 2" key="1">
    <citation type="submission" date="2014-07" db="EMBL/GenBank/DDBJ databases">
        <title>Expanding our view of genomic diversity in Candidatus Accumulibacter clades.</title>
        <authorList>
            <person name="Skennerton C.T."/>
            <person name="Barr J.J."/>
            <person name="Slater F.R."/>
            <person name="Bond P.L."/>
            <person name="Tyson G.W."/>
        </authorList>
    </citation>
    <scope>NUCLEOTIDE SEQUENCE [LARGE SCALE GENOMIC DNA]</scope>
    <source>
        <strain evidence="2">SK-01</strain>
    </source>
</reference>
<organism evidence="1 2">
    <name type="scientific">Candidatus Accumulibacter vicinus</name>
    <dbReference type="NCBI Taxonomy" id="2954382"/>
    <lineage>
        <taxon>Bacteria</taxon>
        <taxon>Pseudomonadati</taxon>
        <taxon>Pseudomonadota</taxon>
        <taxon>Betaproteobacteria</taxon>
        <taxon>Candidatus Accumulibacter</taxon>
    </lineage>
</organism>
<evidence type="ECO:0000313" key="1">
    <source>
        <dbReference type="EMBL" id="KFB67148.1"/>
    </source>
</evidence>
<evidence type="ECO:0000313" key="2">
    <source>
        <dbReference type="Proteomes" id="UP000019812"/>
    </source>
</evidence>
<gene>
    <name evidence="1" type="ORF">CAPSK01_003511</name>
</gene>
<protein>
    <submittedName>
        <fullName evidence="1">Uncharacterized protein</fullName>
    </submittedName>
</protein>
<dbReference type="Pfam" id="PF00353">
    <property type="entry name" value="HemolysinCabind"/>
    <property type="match status" value="7"/>
</dbReference>
<dbReference type="Proteomes" id="UP000019812">
    <property type="component" value="Unassembled WGS sequence"/>
</dbReference>